<feature type="compositionally biased region" description="Polar residues" evidence="1">
    <location>
        <begin position="1"/>
        <end position="13"/>
    </location>
</feature>
<sequence length="110" mass="11898">MPSTARPTATTGSFDEAQTCEKAAERQAGISPAQGGKTEKTPETKHCHASGTLYFRSDPTPAKRLTQTTPIMPADSTHRNATTWASMAGPCTAPMRHRLKNQKRTAYLVP</sequence>
<dbReference type="Proteomes" id="UP001295444">
    <property type="component" value="Chromosome 10"/>
</dbReference>
<accession>A0AAD1WLE1</accession>
<feature type="region of interest" description="Disordered" evidence="1">
    <location>
        <begin position="1"/>
        <end position="78"/>
    </location>
</feature>
<organism evidence="2 3">
    <name type="scientific">Pelobates cultripes</name>
    <name type="common">Western spadefoot toad</name>
    <dbReference type="NCBI Taxonomy" id="61616"/>
    <lineage>
        <taxon>Eukaryota</taxon>
        <taxon>Metazoa</taxon>
        <taxon>Chordata</taxon>
        <taxon>Craniata</taxon>
        <taxon>Vertebrata</taxon>
        <taxon>Euteleostomi</taxon>
        <taxon>Amphibia</taxon>
        <taxon>Batrachia</taxon>
        <taxon>Anura</taxon>
        <taxon>Pelobatoidea</taxon>
        <taxon>Pelobatidae</taxon>
        <taxon>Pelobates</taxon>
    </lineage>
</organism>
<proteinExistence type="predicted"/>
<evidence type="ECO:0000256" key="1">
    <source>
        <dbReference type="SAM" id="MobiDB-lite"/>
    </source>
</evidence>
<feature type="compositionally biased region" description="Basic and acidic residues" evidence="1">
    <location>
        <begin position="37"/>
        <end position="46"/>
    </location>
</feature>
<name>A0AAD1WLE1_PELCU</name>
<evidence type="ECO:0000313" key="3">
    <source>
        <dbReference type="Proteomes" id="UP001295444"/>
    </source>
</evidence>
<reference evidence="2" key="1">
    <citation type="submission" date="2022-03" db="EMBL/GenBank/DDBJ databases">
        <authorList>
            <person name="Alioto T."/>
            <person name="Alioto T."/>
            <person name="Gomez Garrido J."/>
        </authorList>
    </citation>
    <scope>NUCLEOTIDE SEQUENCE</scope>
</reference>
<gene>
    <name evidence="2" type="ORF">PECUL_23A030205</name>
</gene>
<dbReference type="EMBL" id="OW240921">
    <property type="protein sequence ID" value="CAH2319005.1"/>
    <property type="molecule type" value="Genomic_DNA"/>
</dbReference>
<protein>
    <submittedName>
        <fullName evidence="2">Uncharacterized protein</fullName>
    </submittedName>
</protein>
<dbReference type="AlphaFoldDB" id="A0AAD1WLE1"/>
<keyword evidence="3" id="KW-1185">Reference proteome</keyword>
<evidence type="ECO:0000313" key="2">
    <source>
        <dbReference type="EMBL" id="CAH2319005.1"/>
    </source>
</evidence>